<dbReference type="GO" id="GO:0050152">
    <property type="term" value="F:omega-amidase activity"/>
    <property type="evidence" value="ECO:0007669"/>
    <property type="project" value="TreeGrafter"/>
</dbReference>
<comment type="similarity">
    <text evidence="1">Belongs to the carbon-nitrogen hydrolase superfamily. NIT1/NIT2 family.</text>
</comment>
<dbReference type="Proteomes" id="UP000315343">
    <property type="component" value="Unassembled WGS sequence"/>
</dbReference>
<dbReference type="InterPro" id="IPR045254">
    <property type="entry name" value="Nit1/2_C-N_Hydrolase"/>
</dbReference>
<organism evidence="4 5">
    <name type="scientific">Sedimentibacter saalensis</name>
    <dbReference type="NCBI Taxonomy" id="130788"/>
    <lineage>
        <taxon>Bacteria</taxon>
        <taxon>Bacillati</taxon>
        <taxon>Bacillota</taxon>
        <taxon>Tissierellia</taxon>
        <taxon>Sedimentibacter</taxon>
    </lineage>
</organism>
<dbReference type="InterPro" id="IPR001110">
    <property type="entry name" value="UPF0012_CS"/>
</dbReference>
<dbReference type="SUPFAM" id="SSF56317">
    <property type="entry name" value="Carbon-nitrogen hydrolase"/>
    <property type="match status" value="1"/>
</dbReference>
<evidence type="ECO:0000313" key="5">
    <source>
        <dbReference type="Proteomes" id="UP000315343"/>
    </source>
</evidence>
<dbReference type="Gene3D" id="3.60.110.10">
    <property type="entry name" value="Carbon-nitrogen hydrolase"/>
    <property type="match status" value="1"/>
</dbReference>
<feature type="domain" description="CN hydrolase" evidence="3">
    <location>
        <begin position="4"/>
        <end position="248"/>
    </location>
</feature>
<dbReference type="GO" id="GO:0006528">
    <property type="term" value="P:asparagine metabolic process"/>
    <property type="evidence" value="ECO:0007669"/>
    <property type="project" value="TreeGrafter"/>
</dbReference>
<dbReference type="EMBL" id="VLKH01000003">
    <property type="protein sequence ID" value="TWH81478.1"/>
    <property type="molecule type" value="Genomic_DNA"/>
</dbReference>
<sequence length="276" mass="31210">MGKFKAALLQTHVYSNKGKNIEKAVKLIEKVSREGADIAVFPEMFICPYDNSCFREYGEEEGGSAFMAMSKSARENGIYVVAGTMPELVGDKIYNTSYVFDRNGEKIAKHRKMHLFDIDIEGGQRFKESDTLSPGQEVTVFETEFCKIGLAVCYDIRFPELSRLMAMEGAEAIIIPGAFNMTTGPAHWELHFRARALDNQVYTIGVSPARDMEASYHSYGNSIAASPWGNVLCRMDEKEGYVIQEIDTDYVKKIRNELPLLKHRRADVYELTKINK</sequence>
<dbReference type="InterPro" id="IPR036526">
    <property type="entry name" value="C-N_Hydrolase_sf"/>
</dbReference>
<dbReference type="RefSeq" id="WP_145081323.1">
    <property type="nucleotide sequence ID" value="NZ_VLKH01000003.1"/>
</dbReference>
<gene>
    <name evidence="4" type="ORF">LY60_01229</name>
</gene>
<dbReference type="PROSITE" id="PS50263">
    <property type="entry name" value="CN_HYDROLASE"/>
    <property type="match status" value="1"/>
</dbReference>
<protein>
    <submittedName>
        <fullName evidence="4">Putative amidohydrolase</fullName>
    </submittedName>
</protein>
<keyword evidence="2 4" id="KW-0378">Hydrolase</keyword>
<dbReference type="InterPro" id="IPR003010">
    <property type="entry name" value="C-N_Hydrolase"/>
</dbReference>
<proteinExistence type="inferred from homology"/>
<name>A0A562JEB1_9FIRM</name>
<dbReference type="GO" id="GO:0006107">
    <property type="term" value="P:oxaloacetate metabolic process"/>
    <property type="evidence" value="ECO:0007669"/>
    <property type="project" value="TreeGrafter"/>
</dbReference>
<dbReference type="GO" id="GO:0006541">
    <property type="term" value="P:glutamine metabolic process"/>
    <property type="evidence" value="ECO:0007669"/>
    <property type="project" value="TreeGrafter"/>
</dbReference>
<dbReference type="AlphaFoldDB" id="A0A562JEB1"/>
<evidence type="ECO:0000259" key="3">
    <source>
        <dbReference type="PROSITE" id="PS50263"/>
    </source>
</evidence>
<reference evidence="4 5" key="1">
    <citation type="submission" date="2019-07" db="EMBL/GenBank/DDBJ databases">
        <title>Genomic Encyclopedia of Type Strains, Phase I: the one thousand microbial genomes (KMG-I) project.</title>
        <authorList>
            <person name="Kyrpides N."/>
        </authorList>
    </citation>
    <scope>NUCLEOTIDE SEQUENCE [LARGE SCALE GENOMIC DNA]</scope>
    <source>
        <strain evidence="4 5">DSM 13558</strain>
    </source>
</reference>
<dbReference type="Pfam" id="PF00795">
    <property type="entry name" value="CN_hydrolase"/>
    <property type="match status" value="1"/>
</dbReference>
<dbReference type="PANTHER" id="PTHR23088">
    <property type="entry name" value="NITRILASE-RELATED"/>
    <property type="match status" value="1"/>
</dbReference>
<evidence type="ECO:0000256" key="1">
    <source>
        <dbReference type="ARBA" id="ARBA00010613"/>
    </source>
</evidence>
<dbReference type="CDD" id="cd07572">
    <property type="entry name" value="nit"/>
    <property type="match status" value="1"/>
</dbReference>
<accession>A0A562JEB1</accession>
<comment type="caution">
    <text evidence="4">The sequence shown here is derived from an EMBL/GenBank/DDBJ whole genome shotgun (WGS) entry which is preliminary data.</text>
</comment>
<dbReference type="PANTHER" id="PTHR23088:SF30">
    <property type="entry name" value="OMEGA-AMIDASE NIT2"/>
    <property type="match status" value="1"/>
</dbReference>
<evidence type="ECO:0000256" key="2">
    <source>
        <dbReference type="ARBA" id="ARBA00022801"/>
    </source>
</evidence>
<dbReference type="PROSITE" id="PS01227">
    <property type="entry name" value="UPF0012"/>
    <property type="match status" value="1"/>
</dbReference>
<evidence type="ECO:0000313" key="4">
    <source>
        <dbReference type="EMBL" id="TWH81478.1"/>
    </source>
</evidence>
<dbReference type="OrthoDB" id="9811121at2"/>
<keyword evidence="5" id="KW-1185">Reference proteome</keyword>